<dbReference type="EMBL" id="CP020472">
    <property type="protein sequence ID" value="ARD22563.1"/>
    <property type="molecule type" value="Genomic_DNA"/>
</dbReference>
<evidence type="ECO:0000256" key="1">
    <source>
        <dbReference type="SAM" id="Phobius"/>
    </source>
</evidence>
<feature type="transmembrane region" description="Helical" evidence="1">
    <location>
        <begin position="79"/>
        <end position="100"/>
    </location>
</feature>
<gene>
    <name evidence="2" type="ORF">SJ2017_2273</name>
</gene>
<dbReference type="Proteomes" id="UP000191820">
    <property type="component" value="Chromosome"/>
</dbReference>
<keyword evidence="1" id="KW-0472">Membrane</keyword>
<feature type="transmembrane region" description="Helical" evidence="1">
    <location>
        <begin position="107"/>
        <end position="125"/>
    </location>
</feature>
<organism evidence="2 3">
    <name type="scientific">Shewanella japonica</name>
    <dbReference type="NCBI Taxonomy" id="93973"/>
    <lineage>
        <taxon>Bacteria</taxon>
        <taxon>Pseudomonadati</taxon>
        <taxon>Pseudomonadota</taxon>
        <taxon>Gammaproteobacteria</taxon>
        <taxon>Alteromonadales</taxon>
        <taxon>Shewanellaceae</taxon>
        <taxon>Shewanella</taxon>
    </lineage>
</organism>
<dbReference type="RefSeq" id="WP_080915861.1">
    <property type="nucleotide sequence ID" value="NZ_CANMJJ010000001.1"/>
</dbReference>
<feature type="transmembrane region" description="Helical" evidence="1">
    <location>
        <begin position="16"/>
        <end position="36"/>
    </location>
</feature>
<keyword evidence="1" id="KW-1133">Transmembrane helix</keyword>
<sequence length="228" mass="25483">MHDPKPARLSAIPSKGLFFFELLIAFLITKLPIISIPFKWFESYFHEISHGLAAIASGGIVTQIQLFPNGAGLCFTQGGFAPFITFSGYFGAALWGYIIFLLATWRAGIKFTLGILGTTVLASLIFWARDLLTIFILISLAVVFLMPLKFNNVAWLNSLLRTLGLMIVLNAMASPTILFGLSTQGDAAKLSQLTWLPAWLWVIIWLVFSCTMLWMCWRRVDDKKPETV</sequence>
<feature type="transmembrane region" description="Helical" evidence="1">
    <location>
        <begin position="160"/>
        <end position="178"/>
    </location>
</feature>
<accession>A0ABM6JML7</accession>
<evidence type="ECO:0000313" key="2">
    <source>
        <dbReference type="EMBL" id="ARD22563.1"/>
    </source>
</evidence>
<feature type="transmembrane region" description="Helical" evidence="1">
    <location>
        <begin position="198"/>
        <end position="217"/>
    </location>
</feature>
<dbReference type="Pfam" id="PF13398">
    <property type="entry name" value="Peptidase_M50B"/>
    <property type="match status" value="1"/>
</dbReference>
<name>A0ABM6JML7_9GAMM</name>
<protein>
    <recommendedName>
        <fullName evidence="4">M50 family peptidase</fullName>
    </recommendedName>
</protein>
<evidence type="ECO:0008006" key="4">
    <source>
        <dbReference type="Google" id="ProtNLM"/>
    </source>
</evidence>
<evidence type="ECO:0000313" key="3">
    <source>
        <dbReference type="Proteomes" id="UP000191820"/>
    </source>
</evidence>
<dbReference type="PANTHER" id="PTHR33979">
    <property type="entry name" value="OS02G0221600 PROTEIN"/>
    <property type="match status" value="1"/>
</dbReference>
<keyword evidence="1" id="KW-0812">Transmembrane</keyword>
<reference evidence="2 3" key="1">
    <citation type="submission" date="2017-03" db="EMBL/GenBank/DDBJ databases">
        <title>Genome sequencing of Shewanella japonica KCTC 22435.</title>
        <authorList>
            <person name="Kim K.M."/>
        </authorList>
    </citation>
    <scope>NUCLEOTIDE SEQUENCE [LARGE SCALE GENOMIC DNA]</scope>
    <source>
        <strain evidence="2 3">KCTC 22435</strain>
    </source>
</reference>
<proteinExistence type="predicted"/>
<dbReference type="PANTHER" id="PTHR33979:SF2">
    <property type="entry name" value="PEPTIDASE M50B-LIKE-DOMAIN-CONTAINING PROTEIN"/>
    <property type="match status" value="1"/>
</dbReference>
<keyword evidence="3" id="KW-1185">Reference proteome</keyword>
<dbReference type="InterPro" id="IPR049500">
    <property type="entry name" value="Peptidase_M50B-like"/>
</dbReference>
<feature type="transmembrane region" description="Helical" evidence="1">
    <location>
        <begin position="131"/>
        <end position="148"/>
    </location>
</feature>